<sequence>MAGVFEGLADYLESVGTDRAQLATALIYPAFVAAVSLLVCGILMVNVAPEIAAMFAVTGANCRPSRSSSWG</sequence>
<gene>
    <name evidence="2" type="ORF">SAMN04488077_11586</name>
</gene>
<evidence type="ECO:0000256" key="1">
    <source>
        <dbReference type="SAM" id="Phobius"/>
    </source>
</evidence>
<protein>
    <submittedName>
        <fullName evidence="2">General secretion pathway protein F</fullName>
    </submittedName>
</protein>
<proteinExistence type="predicted"/>
<accession>A0A1H8FPV8</accession>
<dbReference type="AlphaFoldDB" id="A0A1H8FPV8"/>
<organism evidence="2 3">
    <name type="scientific">Roseovarius tolerans</name>
    <dbReference type="NCBI Taxonomy" id="74031"/>
    <lineage>
        <taxon>Bacteria</taxon>
        <taxon>Pseudomonadati</taxon>
        <taxon>Pseudomonadota</taxon>
        <taxon>Alphaproteobacteria</taxon>
        <taxon>Rhodobacterales</taxon>
        <taxon>Roseobacteraceae</taxon>
        <taxon>Roseovarius</taxon>
    </lineage>
</organism>
<evidence type="ECO:0000313" key="3">
    <source>
        <dbReference type="Proteomes" id="UP000182160"/>
    </source>
</evidence>
<dbReference type="EMBL" id="FOBO01000015">
    <property type="protein sequence ID" value="SEN33615.1"/>
    <property type="molecule type" value="Genomic_DNA"/>
</dbReference>
<evidence type="ECO:0000313" key="2">
    <source>
        <dbReference type="EMBL" id="SEN33615.1"/>
    </source>
</evidence>
<feature type="transmembrane region" description="Helical" evidence="1">
    <location>
        <begin position="20"/>
        <end position="45"/>
    </location>
</feature>
<keyword evidence="1" id="KW-0472">Membrane</keyword>
<dbReference type="Proteomes" id="UP000182160">
    <property type="component" value="Unassembled WGS sequence"/>
</dbReference>
<keyword evidence="1" id="KW-0812">Transmembrane</keyword>
<keyword evidence="1" id="KW-1133">Transmembrane helix</keyword>
<reference evidence="2 3" key="1">
    <citation type="submission" date="2016-10" db="EMBL/GenBank/DDBJ databases">
        <authorList>
            <person name="de Groot N.N."/>
        </authorList>
    </citation>
    <scope>NUCLEOTIDE SEQUENCE [LARGE SCALE GENOMIC DNA]</scope>
    <source>
        <strain evidence="2 3">DSM 11457</strain>
    </source>
</reference>
<name>A0A1H8FPV8_9RHOB</name>
<dbReference type="RefSeq" id="WP_074787635.1">
    <property type="nucleotide sequence ID" value="NZ_FOBO01000015.1"/>
</dbReference>